<evidence type="ECO:0000256" key="12">
    <source>
        <dbReference type="ARBA" id="ARBA00023295"/>
    </source>
</evidence>
<keyword evidence="17" id="KW-1185">Reference proteome</keyword>
<dbReference type="Pfam" id="PF00933">
    <property type="entry name" value="Glyco_hydro_3"/>
    <property type="match status" value="1"/>
</dbReference>
<evidence type="ECO:0000256" key="8">
    <source>
        <dbReference type="ARBA" id="ARBA00022801"/>
    </source>
</evidence>
<dbReference type="Gene3D" id="3.40.50.1700">
    <property type="entry name" value="Glycoside hydrolase family 3 C-terminal domain"/>
    <property type="match status" value="1"/>
</dbReference>
<dbReference type="InterPro" id="IPR036881">
    <property type="entry name" value="Glyco_hydro_3_C_sf"/>
</dbReference>
<dbReference type="Gene3D" id="3.20.20.300">
    <property type="entry name" value="Glycoside hydrolase, family 3, N-terminal domain"/>
    <property type="match status" value="1"/>
</dbReference>
<evidence type="ECO:0000256" key="2">
    <source>
        <dbReference type="ARBA" id="ARBA00004613"/>
    </source>
</evidence>
<comment type="similarity">
    <text evidence="4">Belongs to the glycosyl hydrolase 3 family.</text>
</comment>
<dbReference type="InterPro" id="IPR026891">
    <property type="entry name" value="Fn3-like"/>
</dbReference>
<evidence type="ECO:0000256" key="14">
    <source>
        <dbReference type="SAM" id="SignalP"/>
    </source>
</evidence>
<dbReference type="OrthoDB" id="416222at2759"/>
<evidence type="ECO:0000256" key="11">
    <source>
        <dbReference type="ARBA" id="ARBA00023277"/>
    </source>
</evidence>
<evidence type="ECO:0000256" key="4">
    <source>
        <dbReference type="ARBA" id="ARBA00005336"/>
    </source>
</evidence>
<dbReference type="GO" id="GO:0030245">
    <property type="term" value="P:cellulose catabolic process"/>
    <property type="evidence" value="ECO:0007669"/>
    <property type="project" value="UniProtKB-KW"/>
</dbReference>
<keyword evidence="11" id="KW-0119">Carbohydrate metabolism</keyword>
<comment type="pathway">
    <text evidence="3">Glycan metabolism; cellulose degradation.</text>
</comment>
<evidence type="ECO:0000256" key="10">
    <source>
        <dbReference type="ARBA" id="ARBA00023180"/>
    </source>
</evidence>
<evidence type="ECO:0000256" key="3">
    <source>
        <dbReference type="ARBA" id="ARBA00004987"/>
    </source>
</evidence>
<keyword evidence="13" id="KW-0624">Polysaccharide degradation</keyword>
<evidence type="ECO:0000256" key="13">
    <source>
        <dbReference type="ARBA" id="ARBA00023326"/>
    </source>
</evidence>
<evidence type="ECO:0000313" key="17">
    <source>
        <dbReference type="Proteomes" id="UP000481861"/>
    </source>
</evidence>
<dbReference type="InterPro" id="IPR013783">
    <property type="entry name" value="Ig-like_fold"/>
</dbReference>
<feature type="domain" description="Fibronectin type III-like" evidence="15">
    <location>
        <begin position="742"/>
        <end position="808"/>
    </location>
</feature>
<dbReference type="SUPFAM" id="SSF51445">
    <property type="entry name" value="(Trans)glycosidases"/>
    <property type="match status" value="1"/>
</dbReference>
<dbReference type="Pfam" id="PF14310">
    <property type="entry name" value="Fn3-like"/>
    <property type="match status" value="1"/>
</dbReference>
<name>A0A7C8ICD6_9PLEO</name>
<dbReference type="Gene3D" id="2.60.40.10">
    <property type="entry name" value="Immunoglobulins"/>
    <property type="match status" value="1"/>
</dbReference>
<dbReference type="EMBL" id="JAADJZ010000003">
    <property type="protein sequence ID" value="KAF2876069.1"/>
    <property type="molecule type" value="Genomic_DNA"/>
</dbReference>
<dbReference type="SUPFAM" id="SSF52279">
    <property type="entry name" value="Beta-D-glucan exohydrolase, C-terminal domain"/>
    <property type="match status" value="1"/>
</dbReference>
<gene>
    <name evidence="16" type="ORF">BDV95DRAFT_625488</name>
</gene>
<comment type="catalytic activity">
    <reaction evidence="1">
        <text>Hydrolysis of terminal, non-reducing beta-D-glucosyl residues with release of beta-D-glucose.</text>
        <dbReference type="EC" id="3.2.1.21"/>
    </reaction>
</comment>
<feature type="chain" id="PRO_5028866047" description="beta-glucosidase" evidence="14">
    <location>
        <begin position="24"/>
        <end position="820"/>
    </location>
</feature>
<proteinExistence type="inferred from homology"/>
<dbReference type="Pfam" id="PF01915">
    <property type="entry name" value="Glyco_hydro_3_C"/>
    <property type="match status" value="1"/>
</dbReference>
<protein>
    <recommendedName>
        <fullName evidence="5">beta-glucosidase</fullName>
        <ecNumber evidence="5">3.2.1.21</ecNumber>
    </recommendedName>
</protein>
<evidence type="ECO:0000256" key="9">
    <source>
        <dbReference type="ARBA" id="ARBA00023001"/>
    </source>
</evidence>
<evidence type="ECO:0000256" key="1">
    <source>
        <dbReference type="ARBA" id="ARBA00000448"/>
    </source>
</evidence>
<keyword evidence="9" id="KW-0136">Cellulose degradation</keyword>
<dbReference type="InterPro" id="IPR001764">
    <property type="entry name" value="Glyco_hydro_3_N"/>
</dbReference>
<evidence type="ECO:0000313" key="16">
    <source>
        <dbReference type="EMBL" id="KAF2876069.1"/>
    </source>
</evidence>
<evidence type="ECO:0000256" key="5">
    <source>
        <dbReference type="ARBA" id="ARBA00012744"/>
    </source>
</evidence>
<comment type="subcellular location">
    <subcellularLocation>
        <location evidence="2">Secreted</location>
    </subcellularLocation>
</comment>
<keyword evidence="7 14" id="KW-0732">Signal</keyword>
<dbReference type="InterPro" id="IPR017853">
    <property type="entry name" value="GH"/>
</dbReference>
<dbReference type="AlphaFoldDB" id="A0A7C8ICD6"/>
<keyword evidence="6" id="KW-0964">Secreted</keyword>
<dbReference type="InterPro" id="IPR002772">
    <property type="entry name" value="Glyco_hydro_3_C"/>
</dbReference>
<dbReference type="SMART" id="SM01217">
    <property type="entry name" value="Fn3_like"/>
    <property type="match status" value="1"/>
</dbReference>
<dbReference type="EC" id="3.2.1.21" evidence="5"/>
<dbReference type="GO" id="GO:0008422">
    <property type="term" value="F:beta-glucosidase activity"/>
    <property type="evidence" value="ECO:0007669"/>
    <property type="project" value="UniProtKB-EC"/>
</dbReference>
<keyword evidence="10" id="KW-0325">Glycoprotein</keyword>
<dbReference type="PRINTS" id="PR00133">
    <property type="entry name" value="GLHYDRLASE3"/>
</dbReference>
<dbReference type="PANTHER" id="PTHR42715:SF5">
    <property type="entry name" value="BETA-GLUCOSIDASE M-RELATED"/>
    <property type="match status" value="1"/>
</dbReference>
<sequence length="820" mass="87788">MHTSATSIALLSGLTAFIGSTSAQDASPTNLTSLAAHLERFWSYGRSPPVYPTPEGSGAGDWGDAYARARDLVSQMTNDEKNNITYGHPSTANGCSGNSGSVPRLSFPGLCLADSGNGVRATDGVNAYPPGMHIGASWNKQLAHSRAHYMGAEFKRKGVNVALGPVIGPLGRVARGGRNWEGFSNDPYLSGSLAYETVQGLQENVIACVKHFIGNEQETERNPPLLRRGALNQSSSSNIDDKAMHELYMWPFQDAVRAGAGAIMCTYQKINGSYGCQNSKTLNGLLNGELGFQGFVVTDWGAQHSGLASAEAGLDMVMPSSSYWQDGNLTLMVTNGSLPQSRLDDMATRIVASWYRYSESTSPGTGLSNNLLAPHVLVDARDPASKKTIMQGAIEGHVLVKNTNGALPLKKSPRLLSLFGYDAYAPLQNTPTTGSSFPKWPFGLESTQTIPGVGYFNDTYLGSLFLSSEPADAPTPDAALNGTLWTGGGSGATTPAYIDAPFDAFQRRARSDNTFLLWDFYSPAPSVEGASEACVVFINAVASEGWDRPNLADSYSDNLVEHVASQCNNTMVVIHNAGIRLVDRWIDNANITAVIYAHMPGQDSGQALVDIMYGAVSPSGRLPYTVAKRERDYGNTLGPALPSPAELWHTQDNFTEGVFIDYKHFLAHNITPRFAFGYGLTYSEFQYSGLQVQKVAQNSTYQVGSNTTTTTPTPEGGDPALFHTIAEVSCTIANTGAVPAAEVAQLYVHIPGGPDRVLRGFEKVLIQPGESASVRFGLTRKDLSAWDVVAQRWVVASGEVAVWVGKSVLDGGMLRGGLEM</sequence>
<comment type="caution">
    <text evidence="16">The sequence shown here is derived from an EMBL/GenBank/DDBJ whole genome shotgun (WGS) entry which is preliminary data.</text>
</comment>
<accession>A0A7C8ICD6</accession>
<dbReference type="FunFam" id="3.20.20.300:FF:000002">
    <property type="entry name" value="Probable beta-glucosidase"/>
    <property type="match status" value="1"/>
</dbReference>
<evidence type="ECO:0000256" key="6">
    <source>
        <dbReference type="ARBA" id="ARBA00022525"/>
    </source>
</evidence>
<dbReference type="GO" id="GO:0005576">
    <property type="term" value="C:extracellular region"/>
    <property type="evidence" value="ECO:0007669"/>
    <property type="project" value="UniProtKB-SubCell"/>
</dbReference>
<evidence type="ECO:0000256" key="7">
    <source>
        <dbReference type="ARBA" id="ARBA00022729"/>
    </source>
</evidence>
<dbReference type="PANTHER" id="PTHR42715">
    <property type="entry name" value="BETA-GLUCOSIDASE"/>
    <property type="match status" value="1"/>
</dbReference>
<dbReference type="Proteomes" id="UP000481861">
    <property type="component" value="Unassembled WGS sequence"/>
</dbReference>
<keyword evidence="8" id="KW-0378">Hydrolase</keyword>
<dbReference type="InterPro" id="IPR036962">
    <property type="entry name" value="Glyco_hydro_3_N_sf"/>
</dbReference>
<organism evidence="16 17">
    <name type="scientific">Massariosphaeria phaeospora</name>
    <dbReference type="NCBI Taxonomy" id="100035"/>
    <lineage>
        <taxon>Eukaryota</taxon>
        <taxon>Fungi</taxon>
        <taxon>Dikarya</taxon>
        <taxon>Ascomycota</taxon>
        <taxon>Pezizomycotina</taxon>
        <taxon>Dothideomycetes</taxon>
        <taxon>Pleosporomycetidae</taxon>
        <taxon>Pleosporales</taxon>
        <taxon>Pleosporales incertae sedis</taxon>
        <taxon>Massariosphaeria</taxon>
    </lineage>
</organism>
<evidence type="ECO:0000259" key="15">
    <source>
        <dbReference type="SMART" id="SM01217"/>
    </source>
</evidence>
<keyword evidence="12" id="KW-0326">Glycosidase</keyword>
<feature type="signal peptide" evidence="14">
    <location>
        <begin position="1"/>
        <end position="23"/>
    </location>
</feature>
<reference evidence="16 17" key="1">
    <citation type="submission" date="2020-01" db="EMBL/GenBank/DDBJ databases">
        <authorList>
            <consortium name="DOE Joint Genome Institute"/>
            <person name="Haridas S."/>
            <person name="Albert R."/>
            <person name="Binder M."/>
            <person name="Bloem J."/>
            <person name="Labutti K."/>
            <person name="Salamov A."/>
            <person name="Andreopoulos B."/>
            <person name="Baker S.E."/>
            <person name="Barry K."/>
            <person name="Bills G."/>
            <person name="Bluhm B.H."/>
            <person name="Cannon C."/>
            <person name="Castanera R."/>
            <person name="Culley D.E."/>
            <person name="Daum C."/>
            <person name="Ezra D."/>
            <person name="Gonzalez J.B."/>
            <person name="Henrissat B."/>
            <person name="Kuo A."/>
            <person name="Liang C."/>
            <person name="Lipzen A."/>
            <person name="Lutzoni F."/>
            <person name="Magnuson J."/>
            <person name="Mondo S."/>
            <person name="Nolan M."/>
            <person name="Ohm R."/>
            <person name="Pangilinan J."/>
            <person name="Park H.-J.H."/>
            <person name="Ramirez L."/>
            <person name="Alfaro M."/>
            <person name="Sun H."/>
            <person name="Tritt A."/>
            <person name="Yoshinaga Y."/>
            <person name="Zwiers L.-H.L."/>
            <person name="Turgeon B.G."/>
            <person name="Goodwin S.B."/>
            <person name="Spatafora J.W."/>
            <person name="Crous P.W."/>
            <person name="Grigoriev I.V."/>
        </authorList>
    </citation>
    <scope>NUCLEOTIDE SEQUENCE [LARGE SCALE GENOMIC DNA]</scope>
    <source>
        <strain evidence="16 17">CBS 611.86</strain>
    </source>
</reference>
<dbReference type="InterPro" id="IPR050288">
    <property type="entry name" value="Cellulose_deg_GH3"/>
</dbReference>